<keyword evidence="3 7" id="KW-0028">Amino-acid biosynthesis</keyword>
<keyword evidence="4 7" id="KW-0808">Transferase</keyword>
<evidence type="ECO:0000256" key="3">
    <source>
        <dbReference type="ARBA" id="ARBA00022605"/>
    </source>
</evidence>
<feature type="binding site" evidence="7">
    <location>
        <position position="20"/>
    </location>
    <ligand>
        <name>phosphoenolpyruvate</name>
        <dbReference type="ChEBI" id="CHEBI:58702"/>
    </ligand>
</feature>
<comment type="caution">
    <text evidence="7">Lacks conserved residue(s) required for the propagation of feature annotation.</text>
</comment>
<dbReference type="EMBL" id="JAUSUR010000003">
    <property type="protein sequence ID" value="MDQ0361028.1"/>
    <property type="molecule type" value="Genomic_DNA"/>
</dbReference>
<dbReference type="Gene3D" id="3.65.10.10">
    <property type="entry name" value="Enolpyruvate transferase domain"/>
    <property type="match status" value="2"/>
</dbReference>
<dbReference type="EC" id="2.5.1.19" evidence="7"/>
<dbReference type="InterPro" id="IPR001986">
    <property type="entry name" value="Enolpyruvate_Tfrase_dom"/>
</dbReference>
<feature type="binding site" evidence="7">
    <location>
        <position position="333"/>
    </location>
    <ligand>
        <name>phosphoenolpyruvate</name>
        <dbReference type="ChEBI" id="CHEBI:58702"/>
    </ligand>
</feature>
<dbReference type="PANTHER" id="PTHR21090:SF5">
    <property type="entry name" value="PENTAFUNCTIONAL AROM POLYPEPTIDE"/>
    <property type="match status" value="1"/>
</dbReference>
<feature type="binding site" evidence="7">
    <location>
        <position position="162"/>
    </location>
    <ligand>
        <name>phosphoenolpyruvate</name>
        <dbReference type="ChEBI" id="CHEBI:58702"/>
    </ligand>
</feature>
<sequence length="421" mass="46544">MKATIFPSTCSGTVKIPPSKSMSHRAIIAASLADGKSTISNLAFSEDITTTIEGMKNLGAKITCFDDSIEVEGIKDFKHLKDPTVFCKESGSTLRFFIPIFSLCNQTIAFTGENRLLKRPQKIYEDIFKSQNIPYIQDDEKIEIGGSLKSGNYELDGNVSSQFISGLLFALPLLSEDSTIHIKEPYESRSYVDLTLEILELFGIEATYSDSNTLFIKGGQAYKANDYTVEGDFSQTGFFAVLASISNDLTLTGLNPQSKQGDKQIIDIIKDFGIEVKENADGYSIKKGELTPGKIDLQDCPDLGPILTVLMAYTKGESEIYNAIRLRYKESDRIAAMETELKKCGVEIHSTEGEIKVVGNPPYECNEELSGHKDHRIVMSLAVAATLFKQPVTINEAHFINKSYPTFFEDLASVGIEVNYE</sequence>
<evidence type="ECO:0000256" key="6">
    <source>
        <dbReference type="ARBA" id="ARBA00044633"/>
    </source>
</evidence>
<evidence type="ECO:0000313" key="9">
    <source>
        <dbReference type="EMBL" id="MDQ0361028.1"/>
    </source>
</evidence>
<feature type="binding site" evidence="7">
    <location>
        <position position="119"/>
    </location>
    <ligand>
        <name>phosphoenolpyruvate</name>
        <dbReference type="ChEBI" id="CHEBI:58702"/>
    </ligand>
</feature>
<keyword evidence="5 7" id="KW-0057">Aromatic amino acid biosynthesis</keyword>
<dbReference type="RefSeq" id="WP_307407403.1">
    <property type="nucleotide sequence ID" value="NZ_JAUSUR010000003.1"/>
</dbReference>
<evidence type="ECO:0000313" key="10">
    <source>
        <dbReference type="Proteomes" id="UP001230220"/>
    </source>
</evidence>
<feature type="binding site" evidence="7">
    <location>
        <position position="21"/>
    </location>
    <ligand>
        <name>3-phosphoshikimate</name>
        <dbReference type="ChEBI" id="CHEBI:145989"/>
    </ligand>
</feature>
<comment type="pathway">
    <text evidence="1 7">Metabolic intermediate biosynthesis; chorismate biosynthesis; chorismate from D-erythrose 4-phosphate and phosphoenolpyruvate: step 6/7.</text>
</comment>
<comment type="subcellular location">
    <subcellularLocation>
        <location evidence="7">Cytoplasm</location>
    </subcellularLocation>
</comment>
<dbReference type="PIRSF" id="PIRSF000505">
    <property type="entry name" value="EPSPS"/>
    <property type="match status" value="1"/>
</dbReference>
<reference evidence="9 10" key="1">
    <citation type="submission" date="2023-07" db="EMBL/GenBank/DDBJ databases">
        <title>Genomic Encyclopedia of Type Strains, Phase IV (KMG-IV): sequencing the most valuable type-strain genomes for metagenomic binning, comparative biology and taxonomic classification.</title>
        <authorList>
            <person name="Goeker M."/>
        </authorList>
    </citation>
    <scope>NUCLEOTIDE SEQUENCE [LARGE SCALE GENOMIC DNA]</scope>
    <source>
        <strain evidence="9 10">DSM 16784</strain>
    </source>
</reference>
<keyword evidence="10" id="KW-1185">Reference proteome</keyword>
<evidence type="ECO:0000256" key="5">
    <source>
        <dbReference type="ARBA" id="ARBA00023141"/>
    </source>
</evidence>
<dbReference type="CDD" id="cd01556">
    <property type="entry name" value="EPSP_synthase"/>
    <property type="match status" value="1"/>
</dbReference>
<dbReference type="InterPro" id="IPR036968">
    <property type="entry name" value="Enolpyruvate_Tfrase_sf"/>
</dbReference>
<feature type="binding site" evidence="7">
    <location>
        <position position="161"/>
    </location>
    <ligand>
        <name>3-phosphoshikimate</name>
        <dbReference type="ChEBI" id="CHEBI:145989"/>
    </ligand>
</feature>
<evidence type="ECO:0000256" key="2">
    <source>
        <dbReference type="ARBA" id="ARBA00009948"/>
    </source>
</evidence>
<feature type="active site" description="Proton acceptor" evidence="7">
    <location>
        <position position="302"/>
    </location>
</feature>
<dbReference type="PANTHER" id="PTHR21090">
    <property type="entry name" value="AROM/DEHYDROQUINATE SYNTHASE"/>
    <property type="match status" value="1"/>
</dbReference>
<feature type="binding site" evidence="7">
    <location>
        <position position="402"/>
    </location>
    <ligand>
        <name>phosphoenolpyruvate</name>
        <dbReference type="ChEBI" id="CHEBI:58702"/>
    </ligand>
</feature>
<dbReference type="NCBIfam" id="TIGR01356">
    <property type="entry name" value="aroA"/>
    <property type="match status" value="1"/>
</dbReference>
<gene>
    <name evidence="7" type="primary">aroA</name>
    <name evidence="9" type="ORF">J2S15_001775</name>
</gene>
<feature type="binding site" evidence="7">
    <location>
        <position position="20"/>
    </location>
    <ligand>
        <name>3-phosphoshikimate</name>
        <dbReference type="ChEBI" id="CHEBI:145989"/>
    </ligand>
</feature>
<dbReference type="Proteomes" id="UP001230220">
    <property type="component" value="Unassembled WGS sequence"/>
</dbReference>
<dbReference type="PROSITE" id="PS00885">
    <property type="entry name" value="EPSP_SYNTHASE_2"/>
    <property type="match status" value="1"/>
</dbReference>
<dbReference type="InterPro" id="IPR013792">
    <property type="entry name" value="RNA3'P_cycl/enolpyr_Trfase_a/b"/>
</dbReference>
<comment type="catalytic activity">
    <reaction evidence="6">
        <text>3-phosphoshikimate + phosphoenolpyruvate = 5-O-(1-carboxyvinyl)-3-phosphoshikimate + phosphate</text>
        <dbReference type="Rhea" id="RHEA:21256"/>
        <dbReference type="ChEBI" id="CHEBI:43474"/>
        <dbReference type="ChEBI" id="CHEBI:57701"/>
        <dbReference type="ChEBI" id="CHEBI:58702"/>
        <dbReference type="ChEBI" id="CHEBI:145989"/>
        <dbReference type="EC" id="2.5.1.19"/>
    </reaction>
    <physiologicalReaction direction="left-to-right" evidence="6">
        <dbReference type="Rhea" id="RHEA:21257"/>
    </physiologicalReaction>
</comment>
<feature type="binding site" evidence="7">
    <location>
        <position position="188"/>
    </location>
    <ligand>
        <name>3-phosphoshikimate</name>
        <dbReference type="ChEBI" id="CHEBI:145989"/>
    </ligand>
</feature>
<accession>A0ABU0E2V3</accession>
<feature type="binding site" evidence="7">
    <location>
        <position position="162"/>
    </location>
    <ligand>
        <name>3-phosphoshikimate</name>
        <dbReference type="ChEBI" id="CHEBI:145989"/>
    </ligand>
</feature>
<feature type="binding site" evidence="7">
    <location>
        <position position="376"/>
    </location>
    <ligand>
        <name>phosphoenolpyruvate</name>
        <dbReference type="ChEBI" id="CHEBI:58702"/>
    </ligand>
</feature>
<dbReference type="GO" id="GO:0003866">
    <property type="term" value="F:3-phosphoshikimate 1-carboxyvinyltransferase activity"/>
    <property type="evidence" value="ECO:0007669"/>
    <property type="project" value="UniProtKB-EC"/>
</dbReference>
<evidence type="ECO:0000259" key="8">
    <source>
        <dbReference type="Pfam" id="PF00275"/>
    </source>
</evidence>
<comment type="function">
    <text evidence="7">Catalyzes the transfer of the enolpyruvyl moiety of phosphoenolpyruvate (PEP) to the 5-hydroxyl of shikimate-3-phosphate (S3P) to produce enolpyruvyl shikimate-3-phosphate and inorganic phosphate.</text>
</comment>
<comment type="subunit">
    <text evidence="7">Monomer.</text>
</comment>
<feature type="binding site" evidence="7">
    <location>
        <position position="329"/>
    </location>
    <ligand>
        <name>3-phosphoshikimate</name>
        <dbReference type="ChEBI" id="CHEBI:145989"/>
    </ligand>
</feature>
<evidence type="ECO:0000256" key="4">
    <source>
        <dbReference type="ARBA" id="ARBA00022679"/>
    </source>
</evidence>
<feature type="binding site" evidence="7">
    <location>
        <position position="160"/>
    </location>
    <ligand>
        <name>3-phosphoshikimate</name>
        <dbReference type="ChEBI" id="CHEBI:145989"/>
    </ligand>
</feature>
<keyword evidence="7" id="KW-0963">Cytoplasm</keyword>
<dbReference type="Pfam" id="PF00275">
    <property type="entry name" value="EPSP_synthase"/>
    <property type="match status" value="1"/>
</dbReference>
<feature type="domain" description="Enolpyruvate transferase" evidence="8">
    <location>
        <begin position="8"/>
        <end position="411"/>
    </location>
</feature>
<organism evidence="9 10">
    <name type="scientific">Breznakia pachnodae</name>
    <dbReference type="NCBI Taxonomy" id="265178"/>
    <lineage>
        <taxon>Bacteria</taxon>
        <taxon>Bacillati</taxon>
        <taxon>Bacillota</taxon>
        <taxon>Erysipelotrichia</taxon>
        <taxon>Erysipelotrichales</taxon>
        <taxon>Erysipelotrichaceae</taxon>
        <taxon>Breznakia</taxon>
    </lineage>
</organism>
<dbReference type="InterPro" id="IPR006264">
    <property type="entry name" value="EPSP_synthase"/>
</dbReference>
<protein>
    <recommendedName>
        <fullName evidence="7">3-phosphoshikimate 1-carboxyvinyltransferase</fullName>
        <ecNumber evidence="7">2.5.1.19</ecNumber>
    </recommendedName>
    <alternativeName>
        <fullName evidence="7">5-enolpyruvylshikimate-3-phosphate synthase</fullName>
        <shortName evidence="7">EPSP synthase</shortName>
        <shortName evidence="7">EPSPS</shortName>
    </alternativeName>
</protein>
<comment type="similarity">
    <text evidence="2 7">Belongs to the EPSP synthase family.</text>
</comment>
<dbReference type="InterPro" id="IPR023193">
    <property type="entry name" value="EPSP_synthase_CS"/>
</dbReference>
<name>A0ABU0E2V3_9FIRM</name>
<evidence type="ECO:0000256" key="7">
    <source>
        <dbReference type="HAMAP-Rule" id="MF_00210"/>
    </source>
</evidence>
<feature type="binding site" evidence="7">
    <location>
        <position position="25"/>
    </location>
    <ligand>
        <name>3-phosphoshikimate</name>
        <dbReference type="ChEBI" id="CHEBI:145989"/>
    </ligand>
</feature>
<feature type="binding site" evidence="7">
    <location>
        <position position="91"/>
    </location>
    <ligand>
        <name>phosphoenolpyruvate</name>
        <dbReference type="ChEBI" id="CHEBI:58702"/>
    </ligand>
</feature>
<dbReference type="SUPFAM" id="SSF55205">
    <property type="entry name" value="EPT/RTPC-like"/>
    <property type="match status" value="1"/>
</dbReference>
<feature type="binding site" evidence="7">
    <location>
        <position position="302"/>
    </location>
    <ligand>
        <name>3-phosphoshikimate</name>
        <dbReference type="ChEBI" id="CHEBI:145989"/>
    </ligand>
</feature>
<proteinExistence type="inferred from homology"/>
<comment type="caution">
    <text evidence="9">The sequence shown here is derived from an EMBL/GenBank/DDBJ whole genome shotgun (WGS) entry which is preliminary data.</text>
</comment>
<evidence type="ECO:0000256" key="1">
    <source>
        <dbReference type="ARBA" id="ARBA00004811"/>
    </source>
</evidence>
<dbReference type="HAMAP" id="MF_00210">
    <property type="entry name" value="EPSP_synth"/>
    <property type="match status" value="1"/>
</dbReference>